<reference evidence="4" key="1">
    <citation type="submission" date="2025-08" db="UniProtKB">
        <authorList>
            <consortium name="RefSeq"/>
        </authorList>
    </citation>
    <scope>IDENTIFICATION</scope>
    <source>
        <tissue evidence="4">Tentacle</tissue>
    </source>
</reference>
<name>A0A6P8HYS2_ACTTE</name>
<sequence length="127" mass="14723">MERVTFKQKAEYFYLKVLLEFERCDGVNVPEIDMLLYKRLLIQALEELHGQVGAALTVDVLKYNSSTLQAILRVPESGLVKVWSALTLFGFYQDQRCAFRVLQVSPHLMAFAVDSRQWHPENEMIKT</sequence>
<dbReference type="InterPro" id="IPR038085">
    <property type="entry name" value="Rnp2-like_sf"/>
</dbReference>
<dbReference type="GO" id="GO:0033204">
    <property type="term" value="F:ribonuclease P RNA binding"/>
    <property type="evidence" value="ECO:0007669"/>
    <property type="project" value="TreeGrafter"/>
</dbReference>
<dbReference type="Proteomes" id="UP000515163">
    <property type="component" value="Unplaced"/>
</dbReference>
<proteinExistence type="predicted"/>
<dbReference type="GO" id="GO:0001682">
    <property type="term" value="P:tRNA 5'-leader removal"/>
    <property type="evidence" value="ECO:0007669"/>
    <property type="project" value="TreeGrafter"/>
</dbReference>
<evidence type="ECO:0000313" key="3">
    <source>
        <dbReference type="Proteomes" id="UP000515163"/>
    </source>
</evidence>
<dbReference type="AlphaFoldDB" id="A0A6P8HYS2"/>
<dbReference type="GeneID" id="116297452"/>
<gene>
    <name evidence="4" type="primary">LOC116297452</name>
</gene>
<dbReference type="RefSeq" id="XP_031561534.1">
    <property type="nucleotide sequence ID" value="XM_031705674.1"/>
</dbReference>
<dbReference type="InterPro" id="IPR049128">
    <property type="entry name" value="Pop8-like_dom"/>
</dbReference>
<keyword evidence="1" id="KW-0819">tRNA processing</keyword>
<dbReference type="SUPFAM" id="SSF160350">
    <property type="entry name" value="Rnp2-like"/>
    <property type="match status" value="1"/>
</dbReference>
<evidence type="ECO:0000313" key="4">
    <source>
        <dbReference type="RefSeq" id="XP_031561534.1"/>
    </source>
</evidence>
<evidence type="ECO:0000259" key="2">
    <source>
        <dbReference type="Pfam" id="PF20976"/>
    </source>
</evidence>
<dbReference type="PANTHER" id="PTHR15441:SF1">
    <property type="entry name" value="RIBONUCLEASE P PROTEIN SUBUNIT P14"/>
    <property type="match status" value="1"/>
</dbReference>
<accession>A0A6P8HYS2</accession>
<organism evidence="3 4">
    <name type="scientific">Actinia tenebrosa</name>
    <name type="common">Australian red waratah sea anemone</name>
    <dbReference type="NCBI Taxonomy" id="6105"/>
    <lineage>
        <taxon>Eukaryota</taxon>
        <taxon>Metazoa</taxon>
        <taxon>Cnidaria</taxon>
        <taxon>Anthozoa</taxon>
        <taxon>Hexacorallia</taxon>
        <taxon>Actiniaria</taxon>
        <taxon>Actiniidae</taxon>
        <taxon>Actinia</taxon>
    </lineage>
</organism>
<dbReference type="KEGG" id="aten:116297452"/>
<dbReference type="Gene3D" id="3.30.70.3250">
    <property type="entry name" value="Ribonuclease P, Pop5 subunit"/>
    <property type="match status" value="1"/>
</dbReference>
<feature type="domain" description="Ribonucleases P/MRP subunit Pop8-like" evidence="2">
    <location>
        <begin position="12"/>
        <end position="88"/>
    </location>
</feature>
<dbReference type="PANTHER" id="PTHR15441">
    <property type="entry name" value="RIBONUCLEASE P PROTEIN SUBUNIT P14"/>
    <property type="match status" value="1"/>
</dbReference>
<protein>
    <submittedName>
        <fullName evidence="4">Ribonuclease P protein subunit p14-like</fullName>
    </submittedName>
</protein>
<dbReference type="OrthoDB" id="2262258at2759"/>
<keyword evidence="3" id="KW-1185">Reference proteome</keyword>
<dbReference type="Pfam" id="PF20976">
    <property type="entry name" value="Pop8"/>
    <property type="match status" value="1"/>
</dbReference>
<dbReference type="InParanoid" id="A0A6P8HYS2"/>
<dbReference type="GO" id="GO:0030681">
    <property type="term" value="C:multimeric ribonuclease P complex"/>
    <property type="evidence" value="ECO:0007669"/>
    <property type="project" value="TreeGrafter"/>
</dbReference>
<evidence type="ECO:0000256" key="1">
    <source>
        <dbReference type="ARBA" id="ARBA00022694"/>
    </source>
</evidence>
<dbReference type="FunCoup" id="A0A6P8HYS2">
    <property type="interactions" value="648"/>
</dbReference>
<dbReference type="GO" id="GO:0005730">
    <property type="term" value="C:nucleolus"/>
    <property type="evidence" value="ECO:0007669"/>
    <property type="project" value="TreeGrafter"/>
</dbReference>